<evidence type="ECO:0000256" key="3">
    <source>
        <dbReference type="ARBA" id="ARBA00022723"/>
    </source>
</evidence>
<keyword evidence="7" id="KW-1185">Reference proteome</keyword>
<name>A0ABR2DFV2_9ROSI</name>
<dbReference type="PANTHER" id="PTHR10543">
    <property type="entry name" value="BETA-CAROTENE DIOXYGENASE"/>
    <property type="match status" value="1"/>
</dbReference>
<keyword evidence="5" id="KW-0408">Iron</keyword>
<dbReference type="InterPro" id="IPR004294">
    <property type="entry name" value="Carotenoid_Oase"/>
</dbReference>
<comment type="cofactor">
    <cofactor evidence="1">
        <name>Fe(2+)</name>
        <dbReference type="ChEBI" id="CHEBI:29033"/>
    </cofactor>
</comment>
<accession>A0ABR2DFV2</accession>
<sequence>MTAHPKVDPDSGEAFAFRYGPIRPFFTYFYFDANGNKQPDVHMMSLPHPPFVHDFAITKNYALFADIQMRMKKPIEMIVQGGPGIVSDPNKVARVGIIPRHAKNESEMRWFNVPGSNPMHFVNAWEENDGNEIVMLAPNVITIQHALERLELVQNMMEKVRIDLKTGQATRQPISLRNLELAVINPSFLTKKNRYVYSGVGEPLPKMSGVVKLDLSKGEFQECTVACRMYGPGCYGGEPFFVAKEGGKSEDDGYLLTYVHNENTGESSFMVMDAKSPDLDIVATVKLPQRVPYGFHGLFVKETQLNKL</sequence>
<protein>
    <recommendedName>
        <fullName evidence="8">9-cis-epoxycarotenoid dioxygenase</fullName>
    </recommendedName>
</protein>
<gene>
    <name evidence="6" type="ORF">V6N12_043961</name>
</gene>
<evidence type="ECO:0000313" key="7">
    <source>
        <dbReference type="Proteomes" id="UP001472677"/>
    </source>
</evidence>
<organism evidence="6 7">
    <name type="scientific">Hibiscus sabdariffa</name>
    <name type="common">roselle</name>
    <dbReference type="NCBI Taxonomy" id="183260"/>
    <lineage>
        <taxon>Eukaryota</taxon>
        <taxon>Viridiplantae</taxon>
        <taxon>Streptophyta</taxon>
        <taxon>Embryophyta</taxon>
        <taxon>Tracheophyta</taxon>
        <taxon>Spermatophyta</taxon>
        <taxon>Magnoliopsida</taxon>
        <taxon>eudicotyledons</taxon>
        <taxon>Gunneridae</taxon>
        <taxon>Pentapetalae</taxon>
        <taxon>rosids</taxon>
        <taxon>malvids</taxon>
        <taxon>Malvales</taxon>
        <taxon>Malvaceae</taxon>
        <taxon>Malvoideae</taxon>
        <taxon>Hibiscus</taxon>
    </lineage>
</organism>
<reference evidence="6 7" key="1">
    <citation type="journal article" date="2024" name="G3 (Bethesda)">
        <title>Genome assembly of Hibiscus sabdariffa L. provides insights into metabolisms of medicinal natural products.</title>
        <authorList>
            <person name="Kim T."/>
        </authorList>
    </citation>
    <scope>NUCLEOTIDE SEQUENCE [LARGE SCALE GENOMIC DNA]</scope>
    <source>
        <strain evidence="6">TK-2024</strain>
        <tissue evidence="6">Old leaves</tissue>
    </source>
</reference>
<evidence type="ECO:0000256" key="2">
    <source>
        <dbReference type="ARBA" id="ARBA00006787"/>
    </source>
</evidence>
<evidence type="ECO:0000256" key="1">
    <source>
        <dbReference type="ARBA" id="ARBA00001954"/>
    </source>
</evidence>
<keyword evidence="4" id="KW-0560">Oxidoreductase</keyword>
<keyword evidence="3" id="KW-0479">Metal-binding</keyword>
<keyword evidence="4" id="KW-0223">Dioxygenase</keyword>
<dbReference type="Proteomes" id="UP001472677">
    <property type="component" value="Unassembled WGS sequence"/>
</dbReference>
<evidence type="ECO:0000256" key="4">
    <source>
        <dbReference type="ARBA" id="ARBA00022964"/>
    </source>
</evidence>
<dbReference type="PANTHER" id="PTHR10543:SF46">
    <property type="entry name" value="CAROTENOID CLEAVAGE DIOXYGENASE 4, CHLOROPLASTIC-RELATED"/>
    <property type="match status" value="1"/>
</dbReference>
<dbReference type="EMBL" id="JBBPBM010000028">
    <property type="protein sequence ID" value="KAK8537815.1"/>
    <property type="molecule type" value="Genomic_DNA"/>
</dbReference>
<dbReference type="Pfam" id="PF03055">
    <property type="entry name" value="RPE65"/>
    <property type="match status" value="1"/>
</dbReference>
<proteinExistence type="inferred from homology"/>
<evidence type="ECO:0008006" key="8">
    <source>
        <dbReference type="Google" id="ProtNLM"/>
    </source>
</evidence>
<evidence type="ECO:0000313" key="6">
    <source>
        <dbReference type="EMBL" id="KAK8537815.1"/>
    </source>
</evidence>
<comment type="similarity">
    <text evidence="2">Belongs to the carotenoid oxygenase family.</text>
</comment>
<comment type="caution">
    <text evidence="6">The sequence shown here is derived from an EMBL/GenBank/DDBJ whole genome shotgun (WGS) entry which is preliminary data.</text>
</comment>
<evidence type="ECO:0000256" key="5">
    <source>
        <dbReference type="ARBA" id="ARBA00023004"/>
    </source>
</evidence>